<dbReference type="GO" id="GO:0005829">
    <property type="term" value="C:cytosol"/>
    <property type="evidence" value="ECO:0007669"/>
    <property type="project" value="TreeGrafter"/>
</dbReference>
<dbReference type="InterPro" id="IPR036735">
    <property type="entry name" value="NGN_dom_sf"/>
</dbReference>
<evidence type="ECO:0000256" key="2">
    <source>
        <dbReference type="ARBA" id="ARBA00023015"/>
    </source>
</evidence>
<dbReference type="CDD" id="cd06091">
    <property type="entry name" value="KOW_NusG"/>
    <property type="match status" value="1"/>
</dbReference>
<evidence type="ECO:0000313" key="6">
    <source>
        <dbReference type="Proteomes" id="UP000050417"/>
    </source>
</evidence>
<evidence type="ECO:0000313" key="5">
    <source>
        <dbReference type="EMBL" id="KPL71995.1"/>
    </source>
</evidence>
<dbReference type="SUPFAM" id="SSF50104">
    <property type="entry name" value="Translation proteins SH3-like domain"/>
    <property type="match status" value="1"/>
</dbReference>
<dbReference type="InterPro" id="IPR006645">
    <property type="entry name" value="NGN-like_dom"/>
</dbReference>
<keyword evidence="1" id="KW-0889">Transcription antitermination</keyword>
<dbReference type="Gene3D" id="3.30.70.940">
    <property type="entry name" value="NusG, N-terminal domain"/>
    <property type="match status" value="1"/>
</dbReference>
<dbReference type="InterPro" id="IPR043425">
    <property type="entry name" value="NusG-like"/>
</dbReference>
<keyword evidence="2" id="KW-0805">Transcription regulation</keyword>
<dbReference type="EMBL" id="LGCL01000040">
    <property type="protein sequence ID" value="KPL71995.1"/>
    <property type="molecule type" value="Genomic_DNA"/>
</dbReference>
<organism evidence="5 6">
    <name type="scientific">Ornatilinea apprima</name>
    <dbReference type="NCBI Taxonomy" id="1134406"/>
    <lineage>
        <taxon>Bacteria</taxon>
        <taxon>Bacillati</taxon>
        <taxon>Chloroflexota</taxon>
        <taxon>Anaerolineae</taxon>
        <taxon>Anaerolineales</taxon>
        <taxon>Anaerolineaceae</taxon>
        <taxon>Ornatilinea</taxon>
    </lineage>
</organism>
<evidence type="ECO:0000256" key="3">
    <source>
        <dbReference type="ARBA" id="ARBA00023163"/>
    </source>
</evidence>
<feature type="domain" description="NusG-like N-terminal" evidence="4">
    <location>
        <begin position="1"/>
        <end position="98"/>
    </location>
</feature>
<name>A0A0P6WZ57_9CHLR</name>
<dbReference type="GO" id="GO:0006354">
    <property type="term" value="P:DNA-templated transcription elongation"/>
    <property type="evidence" value="ECO:0007669"/>
    <property type="project" value="InterPro"/>
</dbReference>
<comment type="caution">
    <text evidence="5">The sequence shown here is derived from an EMBL/GenBank/DDBJ whole genome shotgun (WGS) entry which is preliminary data.</text>
</comment>
<accession>A0A0P6WZ57</accession>
<gene>
    <name evidence="5" type="ORF">ADN00_15970</name>
</gene>
<evidence type="ECO:0000256" key="1">
    <source>
        <dbReference type="ARBA" id="ARBA00022814"/>
    </source>
</evidence>
<dbReference type="STRING" id="1134406.ADN00_15970"/>
<dbReference type="PANTHER" id="PTHR30265">
    <property type="entry name" value="RHO-INTERACTING TRANSCRIPTION TERMINATION FACTOR NUSG"/>
    <property type="match status" value="1"/>
</dbReference>
<sequence length="173" mass="19520">MKHWYAMRSHPHKEDALYQQLLRKEHEAFYPRIRVQPVNPRARKIRPYFPGYLFICADIEETGLSELNFMPYGSGLVSFGGEPAVIPDNLIAAIRQRVSEIEAAGGELFDGLSSGDPVRVESGPFKGYEAIFDTRIPGTQRVKILLKMLSSYQGLPVEMDAGSIKRLPPKKRS</sequence>
<protein>
    <recommendedName>
        <fullName evidence="4">NusG-like N-terminal domain-containing protein</fullName>
    </recommendedName>
</protein>
<dbReference type="SUPFAM" id="SSF82679">
    <property type="entry name" value="N-utilization substance G protein NusG, N-terminal domain"/>
    <property type="match status" value="1"/>
</dbReference>
<dbReference type="RefSeq" id="WP_082390256.1">
    <property type="nucleotide sequence ID" value="NZ_LGCL01000040.1"/>
</dbReference>
<keyword evidence="6" id="KW-1185">Reference proteome</keyword>
<evidence type="ECO:0000259" key="4">
    <source>
        <dbReference type="SMART" id="SM00738"/>
    </source>
</evidence>
<dbReference type="GO" id="GO:0031564">
    <property type="term" value="P:transcription antitermination"/>
    <property type="evidence" value="ECO:0007669"/>
    <property type="project" value="UniProtKB-KW"/>
</dbReference>
<dbReference type="InterPro" id="IPR008991">
    <property type="entry name" value="Translation_prot_SH3-like_sf"/>
</dbReference>
<reference evidence="5 6" key="1">
    <citation type="submission" date="2015-07" db="EMBL/GenBank/DDBJ databases">
        <title>Genome sequence of Ornatilinea apprima DSM 23815.</title>
        <authorList>
            <person name="Hemp J."/>
            <person name="Ward L.M."/>
            <person name="Pace L.A."/>
            <person name="Fischer W.W."/>
        </authorList>
    </citation>
    <scope>NUCLEOTIDE SEQUENCE [LARGE SCALE GENOMIC DNA]</scope>
    <source>
        <strain evidence="5 6">P3M-1</strain>
    </source>
</reference>
<dbReference type="Pfam" id="PF02357">
    <property type="entry name" value="NusG"/>
    <property type="match status" value="1"/>
</dbReference>
<dbReference type="SMART" id="SM00738">
    <property type="entry name" value="NGN"/>
    <property type="match status" value="1"/>
</dbReference>
<dbReference type="AlphaFoldDB" id="A0A0P6WZ57"/>
<dbReference type="Proteomes" id="UP000050417">
    <property type="component" value="Unassembled WGS sequence"/>
</dbReference>
<proteinExistence type="predicted"/>
<keyword evidence="3" id="KW-0804">Transcription</keyword>
<dbReference type="OrthoDB" id="9790639at2"/>
<dbReference type="PANTHER" id="PTHR30265:SF7">
    <property type="entry name" value="TRANSCRIPTION ANTITERMINATION PROTEIN RFAH"/>
    <property type="match status" value="1"/>
</dbReference>